<dbReference type="EMBL" id="DWYY01000045">
    <property type="protein sequence ID" value="HJA92303.1"/>
    <property type="molecule type" value="Genomic_DNA"/>
</dbReference>
<dbReference type="AlphaFoldDB" id="A0A9D2I5W1"/>
<dbReference type="InterPro" id="IPR019554">
    <property type="entry name" value="Soluble_ligand-bd"/>
</dbReference>
<dbReference type="InterPro" id="IPR010994">
    <property type="entry name" value="RuvA_2-like"/>
</dbReference>
<organism evidence="2 3">
    <name type="scientific">Candidatus Eisenbergiella merdipullorum</name>
    <dbReference type="NCBI Taxonomy" id="2838553"/>
    <lineage>
        <taxon>Bacteria</taxon>
        <taxon>Bacillati</taxon>
        <taxon>Bacillota</taxon>
        <taxon>Clostridia</taxon>
        <taxon>Lachnospirales</taxon>
        <taxon>Lachnospiraceae</taxon>
        <taxon>Eisenbergiella</taxon>
    </lineage>
</organism>
<protein>
    <submittedName>
        <fullName evidence="2">Helix-hairpin-helix domain-containing protein</fullName>
    </submittedName>
</protein>
<dbReference type="GO" id="GO:0006281">
    <property type="term" value="P:DNA repair"/>
    <property type="evidence" value="ECO:0007669"/>
    <property type="project" value="InterPro"/>
</dbReference>
<dbReference type="GO" id="GO:0015628">
    <property type="term" value="P:protein secretion by the type II secretion system"/>
    <property type="evidence" value="ECO:0007669"/>
    <property type="project" value="TreeGrafter"/>
</dbReference>
<evidence type="ECO:0000313" key="3">
    <source>
        <dbReference type="Proteomes" id="UP000886858"/>
    </source>
</evidence>
<dbReference type="NCBIfam" id="TIGR00426">
    <property type="entry name" value="competence protein ComEA helix-hairpin-helix repeat region"/>
    <property type="match status" value="1"/>
</dbReference>
<dbReference type="GO" id="GO:0015627">
    <property type="term" value="C:type II protein secretion system complex"/>
    <property type="evidence" value="ECO:0007669"/>
    <property type="project" value="TreeGrafter"/>
</dbReference>
<dbReference type="PANTHER" id="PTHR21180">
    <property type="entry name" value="ENDONUCLEASE/EXONUCLEASE/PHOSPHATASE FAMILY DOMAIN-CONTAINING PROTEIN 1"/>
    <property type="match status" value="1"/>
</dbReference>
<dbReference type="Gene3D" id="1.10.150.280">
    <property type="entry name" value="AF1531-like domain"/>
    <property type="match status" value="1"/>
</dbReference>
<dbReference type="Pfam" id="PF10531">
    <property type="entry name" value="SLBB"/>
    <property type="match status" value="1"/>
</dbReference>
<gene>
    <name evidence="2" type="ORF">H9717_04190</name>
</gene>
<feature type="domain" description="Helix-hairpin-helix DNA-binding motif class 1" evidence="1">
    <location>
        <begin position="164"/>
        <end position="183"/>
    </location>
</feature>
<comment type="caution">
    <text evidence="2">The sequence shown here is derived from an EMBL/GenBank/DDBJ whole genome shotgun (WGS) entry which is preliminary data.</text>
</comment>
<dbReference type="InterPro" id="IPR004509">
    <property type="entry name" value="Competence_ComEA_HhH"/>
</dbReference>
<feature type="domain" description="Helix-hairpin-helix DNA-binding motif class 1" evidence="1">
    <location>
        <begin position="194"/>
        <end position="213"/>
    </location>
</feature>
<evidence type="ECO:0000259" key="1">
    <source>
        <dbReference type="SMART" id="SM00278"/>
    </source>
</evidence>
<dbReference type="Proteomes" id="UP000886858">
    <property type="component" value="Unassembled WGS sequence"/>
</dbReference>
<proteinExistence type="predicted"/>
<sequence>MSYSCRRIPVLAMVLVFLLLSCGCGRDEIMELEPAAAFGETQAQKDSAQMAEASEAAWETETPAVWVIHICGAVNRPGVYTFPEGSRVCDAVDAAGGLSEEAAANSLNQAALLSDGLQIVVPTQEEAEGLLSGIFSSGIYTADGAAGTAQSSDGLVNINTASLEELMTLPGIGQTRAEAILAYRQAQGGFQTIEDIMKVDGIKEGSFAKLKEKITV</sequence>
<dbReference type="InterPro" id="IPR003583">
    <property type="entry name" value="Hlx-hairpin-Hlx_DNA-bd_motif"/>
</dbReference>
<evidence type="ECO:0000313" key="2">
    <source>
        <dbReference type="EMBL" id="HJA92303.1"/>
    </source>
</evidence>
<dbReference type="InterPro" id="IPR051675">
    <property type="entry name" value="Endo/Exo/Phosphatase_dom_1"/>
</dbReference>
<dbReference type="Gene3D" id="3.10.560.10">
    <property type="entry name" value="Outer membrane lipoprotein wza domain like"/>
    <property type="match status" value="1"/>
</dbReference>
<name>A0A9D2I5W1_9FIRM</name>
<dbReference type="Pfam" id="PF12836">
    <property type="entry name" value="HHH_3"/>
    <property type="match status" value="1"/>
</dbReference>
<dbReference type="SUPFAM" id="SSF47781">
    <property type="entry name" value="RuvA domain 2-like"/>
    <property type="match status" value="1"/>
</dbReference>
<reference evidence="2" key="2">
    <citation type="submission" date="2021-04" db="EMBL/GenBank/DDBJ databases">
        <authorList>
            <person name="Gilroy R."/>
        </authorList>
    </citation>
    <scope>NUCLEOTIDE SEQUENCE</scope>
    <source>
        <strain evidence="2">CHK179-7159</strain>
    </source>
</reference>
<dbReference type="GO" id="GO:0003677">
    <property type="term" value="F:DNA binding"/>
    <property type="evidence" value="ECO:0007669"/>
    <property type="project" value="InterPro"/>
</dbReference>
<dbReference type="SMART" id="SM00278">
    <property type="entry name" value="HhH1"/>
    <property type="match status" value="2"/>
</dbReference>
<reference evidence="2" key="1">
    <citation type="journal article" date="2021" name="PeerJ">
        <title>Extensive microbial diversity within the chicken gut microbiome revealed by metagenomics and culture.</title>
        <authorList>
            <person name="Gilroy R."/>
            <person name="Ravi A."/>
            <person name="Getino M."/>
            <person name="Pursley I."/>
            <person name="Horton D.L."/>
            <person name="Alikhan N.F."/>
            <person name="Baker D."/>
            <person name="Gharbi K."/>
            <person name="Hall N."/>
            <person name="Watson M."/>
            <person name="Adriaenssens E.M."/>
            <person name="Foster-Nyarko E."/>
            <person name="Jarju S."/>
            <person name="Secka A."/>
            <person name="Antonio M."/>
            <person name="Oren A."/>
            <person name="Chaudhuri R.R."/>
            <person name="La Ragione R."/>
            <person name="Hildebrand F."/>
            <person name="Pallen M.J."/>
        </authorList>
    </citation>
    <scope>NUCLEOTIDE SEQUENCE</scope>
    <source>
        <strain evidence="2">CHK179-7159</strain>
    </source>
</reference>
<dbReference type="PANTHER" id="PTHR21180:SF32">
    <property type="entry name" value="ENDONUCLEASE_EXONUCLEASE_PHOSPHATASE FAMILY DOMAIN-CONTAINING PROTEIN 1"/>
    <property type="match status" value="1"/>
</dbReference>
<dbReference type="PROSITE" id="PS51257">
    <property type="entry name" value="PROKAR_LIPOPROTEIN"/>
    <property type="match status" value="1"/>
</dbReference>
<accession>A0A9D2I5W1</accession>